<accession>A0A0L7KNG8</accession>
<dbReference type="STRING" id="104452.A0A0L7KNG8"/>
<dbReference type="FunFam" id="3.40.50.1820:FF:000092">
    <property type="entry name" value="Carboxylic ester hydrolase"/>
    <property type="match status" value="2"/>
</dbReference>
<dbReference type="InterPro" id="IPR002018">
    <property type="entry name" value="CarbesteraseB"/>
</dbReference>
<proteinExistence type="inferred from homology"/>
<keyword evidence="8" id="KW-1185">Reference proteome</keyword>
<dbReference type="PANTHER" id="PTHR11559">
    <property type="entry name" value="CARBOXYLESTERASE"/>
    <property type="match status" value="1"/>
</dbReference>
<evidence type="ECO:0000256" key="4">
    <source>
        <dbReference type="ARBA" id="ARBA00023157"/>
    </source>
</evidence>
<evidence type="ECO:0000256" key="2">
    <source>
        <dbReference type="ARBA" id="ARBA00022487"/>
    </source>
</evidence>
<keyword evidence="2" id="KW-0719">Serine esterase</keyword>
<dbReference type="AlphaFoldDB" id="A0A0L7KNG8"/>
<feature type="domain" description="Carboxylesterase type B" evidence="6">
    <location>
        <begin position="43"/>
        <end position="564"/>
    </location>
</feature>
<dbReference type="ESTHER" id="9neop-a0a0l7kng8.1">
    <property type="family name" value="Carb_B_Arthropoda"/>
</dbReference>
<dbReference type="InterPro" id="IPR019819">
    <property type="entry name" value="Carboxylesterase_B_CS"/>
</dbReference>
<feature type="domain" description="Carboxylesterase type B" evidence="6">
    <location>
        <begin position="571"/>
        <end position="1052"/>
    </location>
</feature>
<dbReference type="InterPro" id="IPR029058">
    <property type="entry name" value="AB_hydrolase_fold"/>
</dbReference>
<comment type="caution">
    <text evidence="7">The sequence shown here is derived from an EMBL/GenBank/DDBJ whole genome shotgun (WGS) entry which is preliminary data.</text>
</comment>
<protein>
    <submittedName>
        <fullName evidence="7">Odorant degrading enzyme CXE3</fullName>
    </submittedName>
</protein>
<evidence type="ECO:0000256" key="1">
    <source>
        <dbReference type="ARBA" id="ARBA00005964"/>
    </source>
</evidence>
<dbReference type="PROSITE" id="PS00122">
    <property type="entry name" value="CARBOXYLESTERASE_B_1"/>
    <property type="match status" value="2"/>
</dbReference>
<dbReference type="ESTHER" id="9neop-a0a0l7kng8.2">
    <property type="family name" value="Carb_B_Arthropoda"/>
</dbReference>
<gene>
    <name evidence="7" type="ORF">OBRU01_23574</name>
</gene>
<dbReference type="PROSITE" id="PS00941">
    <property type="entry name" value="CARBOXYLESTERASE_B_2"/>
    <property type="match status" value="2"/>
</dbReference>
<dbReference type="EMBL" id="JTDY01007971">
    <property type="protein sequence ID" value="KOB64827.1"/>
    <property type="molecule type" value="Genomic_DNA"/>
</dbReference>
<evidence type="ECO:0000313" key="7">
    <source>
        <dbReference type="EMBL" id="KOB64827.1"/>
    </source>
</evidence>
<name>A0A0L7KNG8_OPEBR</name>
<dbReference type="Proteomes" id="UP000037510">
    <property type="component" value="Unassembled WGS sequence"/>
</dbReference>
<evidence type="ECO:0000259" key="6">
    <source>
        <dbReference type="Pfam" id="PF00135"/>
    </source>
</evidence>
<organism evidence="7 8">
    <name type="scientific">Operophtera brumata</name>
    <name type="common">Winter moth</name>
    <name type="synonym">Phalaena brumata</name>
    <dbReference type="NCBI Taxonomy" id="104452"/>
    <lineage>
        <taxon>Eukaryota</taxon>
        <taxon>Metazoa</taxon>
        <taxon>Ecdysozoa</taxon>
        <taxon>Arthropoda</taxon>
        <taxon>Hexapoda</taxon>
        <taxon>Insecta</taxon>
        <taxon>Pterygota</taxon>
        <taxon>Neoptera</taxon>
        <taxon>Endopterygota</taxon>
        <taxon>Lepidoptera</taxon>
        <taxon>Glossata</taxon>
        <taxon>Ditrysia</taxon>
        <taxon>Geometroidea</taxon>
        <taxon>Geometridae</taxon>
        <taxon>Larentiinae</taxon>
        <taxon>Operophtera</taxon>
    </lineage>
</organism>
<dbReference type="InterPro" id="IPR019826">
    <property type="entry name" value="Carboxylesterase_B_AS"/>
</dbReference>
<dbReference type="Gene3D" id="3.40.50.1820">
    <property type="entry name" value="alpha/beta hydrolase"/>
    <property type="match status" value="2"/>
</dbReference>
<evidence type="ECO:0000256" key="3">
    <source>
        <dbReference type="ARBA" id="ARBA00022801"/>
    </source>
</evidence>
<keyword evidence="5" id="KW-0325">Glycoprotein</keyword>
<evidence type="ECO:0000313" key="8">
    <source>
        <dbReference type="Proteomes" id="UP000037510"/>
    </source>
</evidence>
<keyword evidence="3" id="KW-0378">Hydrolase</keyword>
<sequence length="1085" mass="122094">YDVSSRQFVDIGDKLTAGTDPDADVYEFWKGIFKLAEVIMTLLKLTQGWLEGEELDLVTRDGKYYSFKGIPYAEPPLGKLRFKPPQPAIPWEGVRQAKAHGPECPQQDIFTNEIVVDSSEDCLYLNVYTRDLKPKSPLPVMVFIHGGGYKSGSGNEKNYGPDFLVNHGVLLVTINYRLDALGFLCLDTEEVPGNAGMKDQVAALRWVKENIAKFGGDASNITVFGESAGGASTALHLISPMSKGLFQRAISMSGVPNCDWSLAFRARERAFILGKLLGIETQDPNELLEFLQKVSVDKLVSQNPTVISSEEITNNILKMYHFTPVIEKDFGQEHFLTEPPFQALANGKINSVDLLIGHTNKESLIGMGVFVNDYIPKYNRFLEMVVPRELLIKCTPDTILEVSHKIRKHYFNNKPINIDTITEFVQYASDTCFVNDIHRFIRKVPKTRHNKRYFYQFSCLSERNVFGNQGAKYGIYGAAHLDDMMYLFDPKGRNIKLEKNSKEYSLIKLANTVFTNFAKYGTPTPDDSLGLTWPEYDVCSRQYVDIGDKLTAGTDLEADAYEFWNGIFKFAVKVTQGWLEGEELDLVTGDGKYYSFKGIPYAEPPLGQLRFKPPRTALTWEGIKKATAYGPVCPQQDVITNIILAETSEDCLYLNVYTRDLSPKSPLPVMVFIHGTGYKNGSGNEKNYGPDFLVNHGVLLVTINYRLDALGFLCLDTEEVPGNAGMKDQVAALRWVKENIANFGGDASNITVFGQSAGGASAALHLISPMSKGLFQRVISMSGVPTCDWSLAFRARERAFVLGKLLGIDTQDPKELLEFLQKVSADKLVSQNPTVISSEEIINNILKMYYFTPVIEKDFGQEHFLTEPPFEALANGKINSVDLLIGHTNEESLIGMGVFVNDYIPKYNRFLEMVAPRELLIKCTPDTILDVSDKIRKHYFNNKPINNDTIKEFVKYMNDTGLVYNIHRFIRKIPKTGHNKRYLYKFSCLSQRNRFGNQGAKYGIYGAGHADDLKYLFDPKGVSLKLEENSREYKLIQLVNTVFTNFAKYGRQFVDIGDKLTAGTDPDADVYEFWKGIFMFAGVEF</sequence>
<dbReference type="SUPFAM" id="SSF53474">
    <property type="entry name" value="alpha/beta-Hydrolases"/>
    <property type="match status" value="2"/>
</dbReference>
<dbReference type="InterPro" id="IPR050309">
    <property type="entry name" value="Type-B_Carboxylest/Lipase"/>
</dbReference>
<evidence type="ECO:0000256" key="5">
    <source>
        <dbReference type="ARBA" id="ARBA00023180"/>
    </source>
</evidence>
<reference evidence="7 8" key="1">
    <citation type="journal article" date="2015" name="Genome Biol. Evol.">
        <title>The genome of winter moth (Operophtera brumata) provides a genomic perspective on sexual dimorphism and phenology.</title>
        <authorList>
            <person name="Derks M.F."/>
            <person name="Smit S."/>
            <person name="Salis L."/>
            <person name="Schijlen E."/>
            <person name="Bossers A."/>
            <person name="Mateman C."/>
            <person name="Pijl A.S."/>
            <person name="de Ridder D."/>
            <person name="Groenen M.A."/>
            <person name="Visser M.E."/>
            <person name="Megens H.J."/>
        </authorList>
    </citation>
    <scope>NUCLEOTIDE SEQUENCE [LARGE SCALE GENOMIC DNA]</scope>
    <source>
        <strain evidence="7">WM2013NL</strain>
        <tissue evidence="7">Head and thorax</tissue>
    </source>
</reference>
<dbReference type="Pfam" id="PF00135">
    <property type="entry name" value="COesterase"/>
    <property type="match status" value="2"/>
</dbReference>
<feature type="non-terminal residue" evidence="7">
    <location>
        <position position="1085"/>
    </location>
</feature>
<keyword evidence="4" id="KW-1015">Disulfide bond</keyword>
<dbReference type="GO" id="GO:0052689">
    <property type="term" value="F:carboxylic ester hydrolase activity"/>
    <property type="evidence" value="ECO:0007669"/>
    <property type="project" value="UniProtKB-KW"/>
</dbReference>
<feature type="non-terminal residue" evidence="7">
    <location>
        <position position="1"/>
    </location>
</feature>
<comment type="similarity">
    <text evidence="1">Belongs to the type-B carboxylesterase/lipase family.</text>
</comment>